<dbReference type="AlphaFoldDB" id="A5Z7B5"/>
<protein>
    <submittedName>
        <fullName evidence="2">Uncharacterized protein</fullName>
    </submittedName>
</protein>
<evidence type="ECO:0000256" key="1">
    <source>
        <dbReference type="SAM" id="MobiDB-lite"/>
    </source>
</evidence>
<sequence>MTHCLRTKKSTTPGNLMSETVPASAPPGARTLHTLIKSQVLYQMS</sequence>
<feature type="region of interest" description="Disordered" evidence="1">
    <location>
        <begin position="1"/>
        <end position="29"/>
    </location>
</feature>
<accession>A5Z7B5</accession>
<evidence type="ECO:0000313" key="3">
    <source>
        <dbReference type="Proteomes" id="UP000006000"/>
    </source>
</evidence>
<reference evidence="2 3" key="2">
    <citation type="submission" date="2007-04" db="EMBL/GenBank/DDBJ databases">
        <title>Draft genome sequence of Eubacterium ventriosum (ATCC 27560).</title>
        <authorList>
            <person name="Sudarsanam P."/>
            <person name="Ley R."/>
            <person name="Guruge J."/>
            <person name="Turnbaugh P.J."/>
            <person name="Mahowald M."/>
            <person name="Liep D."/>
            <person name="Gordon J."/>
        </authorList>
    </citation>
    <scope>NUCLEOTIDE SEQUENCE [LARGE SCALE GENOMIC DNA]</scope>
    <source>
        <strain evidence="2 3">ATCC 27560</strain>
    </source>
</reference>
<dbReference type="HOGENOM" id="CLU_3200002_0_0_9"/>
<comment type="caution">
    <text evidence="2">The sequence shown here is derived from an EMBL/GenBank/DDBJ whole genome shotgun (WGS) entry which is preliminary data.</text>
</comment>
<reference evidence="2 3" key="1">
    <citation type="submission" date="2007-03" db="EMBL/GenBank/DDBJ databases">
        <authorList>
            <person name="Fulton L."/>
            <person name="Clifton S."/>
            <person name="Fulton B."/>
            <person name="Xu J."/>
            <person name="Minx P."/>
            <person name="Pepin K.H."/>
            <person name="Johnson M."/>
            <person name="Thiruvilangam P."/>
            <person name="Bhonagiri V."/>
            <person name="Nash W.E."/>
            <person name="Mardis E.R."/>
            <person name="Wilson R.K."/>
        </authorList>
    </citation>
    <scope>NUCLEOTIDE SEQUENCE [LARGE SCALE GENOMIC DNA]</scope>
    <source>
        <strain evidence="2 3">ATCC 27560</strain>
    </source>
</reference>
<proteinExistence type="predicted"/>
<organism evidence="2 3">
    <name type="scientific">Eubacterium ventriosum ATCC 27560</name>
    <dbReference type="NCBI Taxonomy" id="411463"/>
    <lineage>
        <taxon>Bacteria</taxon>
        <taxon>Bacillati</taxon>
        <taxon>Bacillota</taxon>
        <taxon>Clostridia</taxon>
        <taxon>Eubacteriales</taxon>
        <taxon>Eubacteriaceae</taxon>
        <taxon>Eubacterium</taxon>
    </lineage>
</organism>
<evidence type="ECO:0000313" key="2">
    <source>
        <dbReference type="EMBL" id="EDM51271.1"/>
    </source>
</evidence>
<gene>
    <name evidence="2" type="ORF">EUBVEN_01598</name>
</gene>
<dbReference type="EMBL" id="AAVL02000034">
    <property type="protein sequence ID" value="EDM51271.1"/>
    <property type="molecule type" value="Genomic_DNA"/>
</dbReference>
<dbReference type="Proteomes" id="UP000006000">
    <property type="component" value="Unassembled WGS sequence"/>
</dbReference>
<name>A5Z7B5_9FIRM</name>